<feature type="compositionally biased region" description="Pro residues" evidence="1">
    <location>
        <begin position="234"/>
        <end position="248"/>
    </location>
</feature>
<sequence length="1243" mass="132747">MLTNFSSPVLSVSVDTLKDLDGSEALASLWFLFSKCQSSLSEGRRLENISWRLWSQRIASKSLKYRPLTPDSPSEGVLTHGPGTATTSLFFKDTRTFPPQQQSIGKILCDYLPNSQHSTQSSHPKLQLPGRFSKAELEIEAASVLPTPAAELLSISIIPPTHSNEAAARTMALTVSTAAAASQASGGSSSSKSVFPIIGSHASPLQSNLSFPNSGTNAIASPFPLVVVVNPTPNPTPHPTPPATPVLPAPDAIGHTHVPLPQRMPPDSPTLPRDRRQRNLALTTALDSMPAFQDRLSAHSSSIPTNLLPPSPSANTSSSVTSTYSTNSNSSHLTASSSTSIHSNDTRSPNATLKPHDARIFFLKHDERSSGSSDEPSPVRPDITTFTVDRSDAHSNQAQSPSTTSSALGSYPPGIGNSNRDSSHPSGLTSRSSMSAGGSWGESDASDRRCHSVSKSNKSSVRGSSSGRISGSSDSRSRSRSHGPAHDGLMVTSRKKAHGSLVAGRRGTRLGANGAPPQTRGLTRAQGQVASGDSLQLGTASSSAHEQNRSEEKSAQAHGVQQPHSMAPYPRRSSQTHSATQGRRAMFNIGSHSPSGSPSNTDLSASSQAKTTSLRLANAGSNDNTSSPTSPGRMHSPVHLPPIATRAALPLHPPAPNLSTTVSPRLPRGVPHATSNLSAAEAMIQAPRTKRVVLADDDDDDWDETETDFDSDYEDDRKSDIDAEKGGTLVESGAIEGNGNNDGDDGDWVSEGEETGSGEAALAAPSSKKTKAPAPAPTSPVPSENNLKRRPGVSRHQSQPNIRTTTAVSKQKQQPVIPEQNQQLSQARPQARPQYRPGQPRTTSRRSDYDQAQALEQKFRDAALEAQRQREMFTKVPKRNYSNLSTRSQSGFLSQLMNPDPKIFPGDHPYSRGYSSGDVAVGGRTARLGIQPMTNLAGNVETRSNRSNLTTAAPGPSAARGPPSSKLTFGPSPTVPSVSKIVPLRPTKSAVALPVSNSVTASSYKGDINMLMLDKGKGKERLKEPRNGSASGYRPKGRPQDEEMEDESEDDRDQTYHISKSVSEKLAAFADRQTAKKGSNSSRAGLPPVLPLQPDTVAAPHPHRPQYVPNTHEQISTPPVQVPLPLGFPYNLPLAAPPSSPRTTRQLMLRTEMSESFRHNLVWSRKVIKEELAGPRRKSSSALSPGLQPLTAFPTVVHLTEKKKSEAGESNPQDTVQEDEDDLMEEMRPAKMQRNRSWAGGGR</sequence>
<feature type="compositionally biased region" description="Polar residues" evidence="1">
    <location>
        <begin position="572"/>
        <end position="581"/>
    </location>
</feature>
<feature type="compositionally biased region" description="Basic and acidic residues" evidence="1">
    <location>
        <begin position="1015"/>
        <end position="1026"/>
    </location>
</feature>
<keyword evidence="5" id="KW-1185">Reference proteome</keyword>
<dbReference type="InterPro" id="IPR021711">
    <property type="entry name" value="DUF3295"/>
</dbReference>
<dbReference type="InterPro" id="IPR053043">
    <property type="entry name" value="Ras-cAMP_regulatory"/>
</dbReference>
<dbReference type="GO" id="GO:0005737">
    <property type="term" value="C:cytoplasm"/>
    <property type="evidence" value="ECO:0007669"/>
    <property type="project" value="TreeGrafter"/>
</dbReference>
<feature type="compositionally biased region" description="Polar residues" evidence="1">
    <location>
        <begin position="590"/>
        <end position="630"/>
    </location>
</feature>
<organism evidence="4 5">
    <name type="scientific">Lentinula aff. detonsa</name>
    <dbReference type="NCBI Taxonomy" id="2804958"/>
    <lineage>
        <taxon>Eukaryota</taxon>
        <taxon>Fungi</taxon>
        <taxon>Dikarya</taxon>
        <taxon>Basidiomycota</taxon>
        <taxon>Agaricomycotina</taxon>
        <taxon>Agaricomycetes</taxon>
        <taxon>Agaricomycetidae</taxon>
        <taxon>Agaricales</taxon>
        <taxon>Marasmiineae</taxon>
        <taxon>Omphalotaceae</taxon>
        <taxon>Lentinula</taxon>
    </lineage>
</organism>
<accession>A0AA38KEK9</accession>
<feature type="region of interest" description="Disordered" evidence="1">
    <location>
        <begin position="690"/>
        <end position="852"/>
    </location>
</feature>
<feature type="compositionally biased region" description="Low complexity" evidence="1">
    <location>
        <begin position="757"/>
        <end position="767"/>
    </location>
</feature>
<dbReference type="EMBL" id="MU793339">
    <property type="protein sequence ID" value="KAJ3785518.1"/>
    <property type="molecule type" value="Genomic_DNA"/>
</dbReference>
<comment type="caution">
    <text evidence="4">The sequence shown here is derived from an EMBL/GenBank/DDBJ whole genome shotgun (WGS) entry which is preliminary data.</text>
</comment>
<feature type="region of interest" description="Disordered" evidence="1">
    <location>
        <begin position="234"/>
        <end position="274"/>
    </location>
</feature>
<dbReference type="PANTHER" id="PTHR28014:SF1">
    <property type="entry name" value="NEGATIVE REGULATOR OF RAS-CAMP PATHWAY"/>
    <property type="match status" value="1"/>
</dbReference>
<feature type="compositionally biased region" description="Low complexity" evidence="1">
    <location>
        <begin position="453"/>
        <end position="474"/>
    </location>
</feature>
<feature type="domain" description="Nitrogen regulatory protein areA GATA-like" evidence="2">
    <location>
        <begin position="29"/>
        <end position="56"/>
    </location>
</feature>
<dbReference type="PANTHER" id="PTHR28014">
    <property type="entry name" value="NEGATIVE REGULATOR OF RAS-CAMP PATHWAY"/>
    <property type="match status" value="1"/>
</dbReference>
<feature type="compositionally biased region" description="Basic and acidic residues" evidence="1">
    <location>
        <begin position="546"/>
        <end position="555"/>
    </location>
</feature>
<dbReference type="GO" id="GO:0006808">
    <property type="term" value="P:regulation of nitrogen utilization"/>
    <property type="evidence" value="ECO:0007669"/>
    <property type="project" value="TreeGrafter"/>
</dbReference>
<dbReference type="Pfam" id="PF11702">
    <property type="entry name" value="DUF3295"/>
    <property type="match status" value="1"/>
</dbReference>
<evidence type="ECO:0008006" key="6">
    <source>
        <dbReference type="Google" id="ProtNLM"/>
    </source>
</evidence>
<dbReference type="InterPro" id="IPR013860">
    <property type="entry name" value="AreA_GATA"/>
</dbReference>
<evidence type="ECO:0000313" key="5">
    <source>
        <dbReference type="Proteomes" id="UP001163798"/>
    </source>
</evidence>
<feature type="compositionally biased region" description="Acidic residues" evidence="1">
    <location>
        <begin position="742"/>
        <end position="756"/>
    </location>
</feature>
<feature type="compositionally biased region" description="Polar residues" evidence="1">
    <location>
        <begin position="795"/>
        <end position="828"/>
    </location>
</feature>
<feature type="compositionally biased region" description="Polar residues" evidence="1">
    <location>
        <begin position="525"/>
        <end position="545"/>
    </location>
</feature>
<feature type="region of interest" description="Disordered" evidence="1">
    <location>
        <begin position="1198"/>
        <end position="1243"/>
    </location>
</feature>
<evidence type="ECO:0000256" key="1">
    <source>
        <dbReference type="SAM" id="MobiDB-lite"/>
    </source>
</evidence>
<proteinExistence type="predicted"/>
<feature type="compositionally biased region" description="Basic and acidic residues" evidence="1">
    <location>
        <begin position="354"/>
        <end position="369"/>
    </location>
</feature>
<feature type="region of interest" description="Disordered" evidence="1">
    <location>
        <begin position="1015"/>
        <end position="1109"/>
    </location>
</feature>
<evidence type="ECO:0000259" key="2">
    <source>
        <dbReference type="Pfam" id="PF08550"/>
    </source>
</evidence>
<reference evidence="4" key="1">
    <citation type="submission" date="2022-08" db="EMBL/GenBank/DDBJ databases">
        <authorList>
            <consortium name="DOE Joint Genome Institute"/>
            <person name="Min B."/>
            <person name="Riley R."/>
            <person name="Sierra-Patev S."/>
            <person name="Naranjo-Ortiz M."/>
            <person name="Looney B."/>
            <person name="Konkel Z."/>
            <person name="Slot J.C."/>
            <person name="Sakamoto Y."/>
            <person name="Steenwyk J.L."/>
            <person name="Rokas A."/>
            <person name="Carro J."/>
            <person name="Camarero S."/>
            <person name="Ferreira P."/>
            <person name="Molpeceres G."/>
            <person name="Ruiz-Duenas F.J."/>
            <person name="Serrano A."/>
            <person name="Henrissat B."/>
            <person name="Drula E."/>
            <person name="Hughes K.W."/>
            <person name="Mata J.L."/>
            <person name="Ishikawa N.K."/>
            <person name="Vargas-Isla R."/>
            <person name="Ushijima S."/>
            <person name="Smith C.A."/>
            <person name="Ahrendt S."/>
            <person name="Andreopoulos W."/>
            <person name="He G."/>
            <person name="Labutti K."/>
            <person name="Lipzen A."/>
            <person name="Ng V."/>
            <person name="Sandor L."/>
            <person name="Barry K."/>
            <person name="Martinez A.T."/>
            <person name="Xiao Y."/>
            <person name="Gibbons J.G."/>
            <person name="Terashima K."/>
            <person name="Hibbett D.S."/>
            <person name="Grigoriev I.V."/>
        </authorList>
    </citation>
    <scope>NUCLEOTIDE SEQUENCE</scope>
    <source>
        <strain evidence="4">TFB10291</strain>
    </source>
</reference>
<feature type="region of interest" description="Disordered" evidence="1">
    <location>
        <begin position="298"/>
        <end position="672"/>
    </location>
</feature>
<dbReference type="GO" id="GO:0031930">
    <property type="term" value="P:mitochondria-nucleus signaling pathway"/>
    <property type="evidence" value="ECO:0007669"/>
    <property type="project" value="TreeGrafter"/>
</dbReference>
<gene>
    <name evidence="4" type="ORF">GGU10DRAFT_354566</name>
</gene>
<feature type="compositionally biased region" description="Low complexity" evidence="1">
    <location>
        <begin position="952"/>
        <end position="965"/>
    </location>
</feature>
<name>A0AA38KEK9_9AGAR</name>
<evidence type="ECO:0000259" key="3">
    <source>
        <dbReference type="Pfam" id="PF11702"/>
    </source>
</evidence>
<feature type="compositionally biased region" description="Acidic residues" evidence="1">
    <location>
        <begin position="695"/>
        <end position="714"/>
    </location>
</feature>
<dbReference type="Proteomes" id="UP001163798">
    <property type="component" value="Unassembled WGS sequence"/>
</dbReference>
<feature type="compositionally biased region" description="Basic and acidic residues" evidence="1">
    <location>
        <begin position="715"/>
        <end position="725"/>
    </location>
</feature>
<dbReference type="Pfam" id="PF08550">
    <property type="entry name" value="GATA_AreA"/>
    <property type="match status" value="1"/>
</dbReference>
<feature type="compositionally biased region" description="Polar residues" evidence="1">
    <location>
        <begin position="416"/>
        <end position="436"/>
    </location>
</feature>
<feature type="domain" description="DUF3295" evidence="3">
    <location>
        <begin position="1138"/>
        <end position="1203"/>
    </location>
</feature>
<feature type="compositionally biased region" description="Polar residues" evidence="1">
    <location>
        <begin position="939"/>
        <end position="951"/>
    </location>
</feature>
<feature type="compositionally biased region" description="Acidic residues" evidence="1">
    <location>
        <begin position="1042"/>
        <end position="1052"/>
    </location>
</feature>
<dbReference type="GO" id="GO:0000122">
    <property type="term" value="P:negative regulation of transcription by RNA polymerase II"/>
    <property type="evidence" value="ECO:0007669"/>
    <property type="project" value="TreeGrafter"/>
</dbReference>
<feature type="region of interest" description="Disordered" evidence="1">
    <location>
        <begin position="891"/>
        <end position="910"/>
    </location>
</feature>
<feature type="compositionally biased region" description="Low complexity" evidence="1">
    <location>
        <begin position="313"/>
        <end position="348"/>
    </location>
</feature>
<feature type="region of interest" description="Disordered" evidence="1">
    <location>
        <begin position="939"/>
        <end position="989"/>
    </location>
</feature>
<evidence type="ECO:0000313" key="4">
    <source>
        <dbReference type="EMBL" id="KAJ3785518.1"/>
    </source>
</evidence>
<dbReference type="AlphaFoldDB" id="A0AA38KEK9"/>
<protein>
    <recommendedName>
        <fullName evidence="6">Nitrogen regulatory protein areA GATA-like domain-containing protein</fullName>
    </recommendedName>
</protein>
<feature type="compositionally biased region" description="Polar residues" evidence="1">
    <location>
        <begin position="384"/>
        <end position="408"/>
    </location>
</feature>